<sequence>MALPAMDAKEIIEHFNRLDNEEKVMVLGAVVCATVLVVYIARSLGSICGGLPSEEDALKQAMPVLSVHLSRFGNEKLGLCLRSEGSYATITGIGDGDLVDNWNQIQTYPEQQLRNGDRIIAVTSGGKTCRDGRLMAARLKENGDVTLTVAVSRTLEEVERCWQRMTGMVTLQDLVLEEAAELGPPEVSSAGPALDKVALEVLQVGPRLFEWNQNCLSKGLCCTQRLEVGDRVISIGGSTNVRKGLRLPSPTVTLVRWQPVGTSCCKNFEVQIERMGPEDRMGMVICPHPLALGPAIVLQIVPDGAVARWNASSYTPILPGDCIVSVNGMTAYSKLQKELTSTSLHLSLQRWELVGSMPTAPFPGPTNLIGGPQPKQWSASAVQPSPKEAAAPAQPRRPCLRQPLFWLLLGVLLLLPSVPSLALTPSEWWGEQKATLRMLVTIPSTLPIDSQGALALPLLVLGWLLLMFFMWCEVSMLNSRHKKTLVPQPVVAFLSSTCFGYGWLFLGNWAGVPS</sequence>
<keyword evidence="3 7" id="KW-0812">Transmembrane</keyword>
<dbReference type="OrthoDB" id="10680077at2759"/>
<dbReference type="Pfam" id="PF05251">
    <property type="entry name" value="Ost5"/>
    <property type="match status" value="1"/>
</dbReference>
<evidence type="ECO:0000313" key="9">
    <source>
        <dbReference type="EMBL" id="CAL4794332.1"/>
    </source>
</evidence>
<reference evidence="9 10" key="2">
    <citation type="submission" date="2024-05" db="EMBL/GenBank/DDBJ databases">
        <authorList>
            <person name="Chen Y."/>
            <person name="Shah S."/>
            <person name="Dougan E. K."/>
            <person name="Thang M."/>
            <person name="Chan C."/>
        </authorList>
    </citation>
    <scope>NUCLEOTIDE SEQUENCE [LARGE SCALE GENOMIC DNA]</scope>
</reference>
<dbReference type="AlphaFoldDB" id="A0A9P1DCK7"/>
<evidence type="ECO:0000313" key="8">
    <source>
        <dbReference type="EMBL" id="CAI4007020.1"/>
    </source>
</evidence>
<protein>
    <submittedName>
        <fullName evidence="9">PDZ domain-containing protein</fullName>
    </submittedName>
</protein>
<dbReference type="EMBL" id="CAMXCT020003949">
    <property type="protein sequence ID" value="CAL1160395.1"/>
    <property type="molecule type" value="Genomic_DNA"/>
</dbReference>
<evidence type="ECO:0000256" key="7">
    <source>
        <dbReference type="SAM" id="Phobius"/>
    </source>
</evidence>
<evidence type="ECO:0000256" key="3">
    <source>
        <dbReference type="ARBA" id="ARBA00022692"/>
    </source>
</evidence>
<comment type="caution">
    <text evidence="8">The sequence shown here is derived from an EMBL/GenBank/DDBJ whole genome shotgun (WGS) entry which is preliminary data.</text>
</comment>
<evidence type="ECO:0000313" key="10">
    <source>
        <dbReference type="Proteomes" id="UP001152797"/>
    </source>
</evidence>
<dbReference type="EMBL" id="CAMXCT030003949">
    <property type="protein sequence ID" value="CAL4794332.1"/>
    <property type="molecule type" value="Genomic_DNA"/>
</dbReference>
<dbReference type="GO" id="GO:0008250">
    <property type="term" value="C:oligosaccharyltransferase complex"/>
    <property type="evidence" value="ECO:0007669"/>
    <property type="project" value="InterPro"/>
</dbReference>
<reference evidence="8" key="1">
    <citation type="submission" date="2022-10" db="EMBL/GenBank/DDBJ databases">
        <authorList>
            <person name="Chen Y."/>
            <person name="Dougan E. K."/>
            <person name="Chan C."/>
            <person name="Rhodes N."/>
            <person name="Thang M."/>
        </authorList>
    </citation>
    <scope>NUCLEOTIDE SEQUENCE</scope>
</reference>
<feature type="transmembrane region" description="Helical" evidence="7">
    <location>
        <begin position="24"/>
        <end position="41"/>
    </location>
</feature>
<comment type="subcellular location">
    <subcellularLocation>
        <location evidence="1">Membrane</location>
        <topology evidence="1">Multi-pass membrane protein</topology>
    </subcellularLocation>
</comment>
<evidence type="ECO:0000256" key="4">
    <source>
        <dbReference type="ARBA" id="ARBA00022989"/>
    </source>
</evidence>
<keyword evidence="4 7" id="KW-1133">Transmembrane helix</keyword>
<evidence type="ECO:0000256" key="2">
    <source>
        <dbReference type="ARBA" id="ARBA00009825"/>
    </source>
</evidence>
<proteinExistence type="inferred from homology"/>
<dbReference type="Proteomes" id="UP001152797">
    <property type="component" value="Unassembled WGS sequence"/>
</dbReference>
<keyword evidence="5 7" id="KW-0472">Membrane</keyword>
<keyword evidence="10" id="KW-1185">Reference proteome</keyword>
<organism evidence="8">
    <name type="scientific">Cladocopium goreaui</name>
    <dbReference type="NCBI Taxonomy" id="2562237"/>
    <lineage>
        <taxon>Eukaryota</taxon>
        <taxon>Sar</taxon>
        <taxon>Alveolata</taxon>
        <taxon>Dinophyceae</taxon>
        <taxon>Suessiales</taxon>
        <taxon>Symbiodiniaceae</taxon>
        <taxon>Cladocopium</taxon>
    </lineage>
</organism>
<name>A0A9P1DCK7_9DINO</name>
<feature type="region of interest" description="Disordered" evidence="6">
    <location>
        <begin position="364"/>
        <end position="395"/>
    </location>
</feature>
<accession>A0A9P1DCK7</accession>
<evidence type="ECO:0000256" key="1">
    <source>
        <dbReference type="ARBA" id="ARBA00004141"/>
    </source>
</evidence>
<feature type="transmembrane region" description="Helical" evidence="7">
    <location>
        <begin position="453"/>
        <end position="472"/>
    </location>
</feature>
<dbReference type="InterPro" id="IPR036034">
    <property type="entry name" value="PDZ_sf"/>
</dbReference>
<comment type="similarity">
    <text evidence="2">Belongs to the OST5 family.</text>
</comment>
<feature type="transmembrane region" description="Helical" evidence="7">
    <location>
        <begin position="404"/>
        <end position="423"/>
    </location>
</feature>
<dbReference type="SUPFAM" id="SSF50156">
    <property type="entry name" value="PDZ domain-like"/>
    <property type="match status" value="1"/>
</dbReference>
<gene>
    <name evidence="8" type="ORF">C1SCF055_LOCUS32608</name>
</gene>
<feature type="transmembrane region" description="Helical" evidence="7">
    <location>
        <begin position="484"/>
        <end position="506"/>
    </location>
</feature>
<dbReference type="EMBL" id="CAMXCT010003949">
    <property type="protein sequence ID" value="CAI4007020.1"/>
    <property type="molecule type" value="Genomic_DNA"/>
</dbReference>
<evidence type="ECO:0000256" key="5">
    <source>
        <dbReference type="ARBA" id="ARBA00023136"/>
    </source>
</evidence>
<dbReference type="InterPro" id="IPR007915">
    <property type="entry name" value="TMEM258/Ost5"/>
</dbReference>
<evidence type="ECO:0000256" key="6">
    <source>
        <dbReference type="SAM" id="MobiDB-lite"/>
    </source>
</evidence>